<organism evidence="3 4">
    <name type="scientific">Lentinus brumalis</name>
    <dbReference type="NCBI Taxonomy" id="2498619"/>
    <lineage>
        <taxon>Eukaryota</taxon>
        <taxon>Fungi</taxon>
        <taxon>Dikarya</taxon>
        <taxon>Basidiomycota</taxon>
        <taxon>Agaricomycotina</taxon>
        <taxon>Agaricomycetes</taxon>
        <taxon>Polyporales</taxon>
        <taxon>Polyporaceae</taxon>
        <taxon>Lentinus</taxon>
    </lineage>
</organism>
<evidence type="ECO:0008006" key="5">
    <source>
        <dbReference type="Google" id="ProtNLM"/>
    </source>
</evidence>
<feature type="transmembrane region" description="Helical" evidence="2">
    <location>
        <begin position="114"/>
        <end position="134"/>
    </location>
</feature>
<evidence type="ECO:0000256" key="1">
    <source>
        <dbReference type="SAM" id="MobiDB-lite"/>
    </source>
</evidence>
<evidence type="ECO:0000313" key="4">
    <source>
        <dbReference type="Proteomes" id="UP000256964"/>
    </source>
</evidence>
<protein>
    <recommendedName>
        <fullName evidence="5">VanZ-like domain-containing protein</fullName>
    </recommendedName>
</protein>
<feature type="compositionally biased region" description="Acidic residues" evidence="1">
    <location>
        <begin position="191"/>
        <end position="201"/>
    </location>
</feature>
<keyword evidence="2" id="KW-0812">Transmembrane</keyword>
<keyword evidence="4" id="KW-1185">Reference proteome</keyword>
<feature type="compositionally biased region" description="Acidic residues" evidence="1">
    <location>
        <begin position="242"/>
        <end position="260"/>
    </location>
</feature>
<feature type="transmembrane region" description="Helical" evidence="2">
    <location>
        <begin position="146"/>
        <end position="166"/>
    </location>
</feature>
<feature type="compositionally biased region" description="Polar residues" evidence="1">
    <location>
        <begin position="215"/>
        <end position="224"/>
    </location>
</feature>
<sequence>MIGLPDATSTSDSEPLWTRTSRSSRKALRKMNKAVMRSHHFRIPKYDMPLRLRPWFLLFTCLILLSLAFLGFTNFAHSLPINDKLLHFFCMGSATAVFYFIFDVEEDARRIWFWRSAPLIFTGVVCFFFGGIMSEFVQSMLPYKEFQAGDVAANLLGSTLGLYVAYHLERYYRHRREISRLYRPLDTDSIPSDDEEDDDEPGGTQLLPLHHSPSAPRTPNSAKSPRSARQGPHKAATRLSDVWDEREELFDIGEESEDDEPRTAGGLPPPPPPKIVVTGE</sequence>
<dbReference type="PANTHER" id="PTHR28008:SF1">
    <property type="entry name" value="DOMAIN PROTEIN, PUTATIVE (AFU_ORTHOLOGUE AFUA_3G10980)-RELATED"/>
    <property type="match status" value="1"/>
</dbReference>
<dbReference type="OrthoDB" id="63581at2759"/>
<feature type="transmembrane region" description="Helical" evidence="2">
    <location>
        <begin position="55"/>
        <end position="73"/>
    </location>
</feature>
<dbReference type="EMBL" id="KZ857415">
    <property type="protein sequence ID" value="RDX47938.1"/>
    <property type="molecule type" value="Genomic_DNA"/>
</dbReference>
<evidence type="ECO:0000256" key="2">
    <source>
        <dbReference type="SAM" id="Phobius"/>
    </source>
</evidence>
<evidence type="ECO:0000313" key="3">
    <source>
        <dbReference type="EMBL" id="RDX47938.1"/>
    </source>
</evidence>
<keyword evidence="2" id="KW-1133">Transmembrane helix</keyword>
<proteinExistence type="predicted"/>
<reference evidence="3 4" key="1">
    <citation type="journal article" date="2018" name="Biotechnol. Biofuels">
        <title>Integrative visual omics of the white-rot fungus Polyporus brumalis exposes the biotechnological potential of its oxidative enzymes for delignifying raw plant biomass.</title>
        <authorList>
            <person name="Miyauchi S."/>
            <person name="Rancon A."/>
            <person name="Drula E."/>
            <person name="Hage H."/>
            <person name="Chaduli D."/>
            <person name="Favel A."/>
            <person name="Grisel S."/>
            <person name="Henrissat B."/>
            <person name="Herpoel-Gimbert I."/>
            <person name="Ruiz-Duenas F.J."/>
            <person name="Chevret D."/>
            <person name="Hainaut M."/>
            <person name="Lin J."/>
            <person name="Wang M."/>
            <person name="Pangilinan J."/>
            <person name="Lipzen A."/>
            <person name="Lesage-Meessen L."/>
            <person name="Navarro D."/>
            <person name="Riley R."/>
            <person name="Grigoriev I.V."/>
            <person name="Zhou S."/>
            <person name="Raouche S."/>
            <person name="Rosso M.N."/>
        </authorList>
    </citation>
    <scope>NUCLEOTIDE SEQUENCE [LARGE SCALE GENOMIC DNA]</scope>
    <source>
        <strain evidence="3 4">BRFM 1820</strain>
    </source>
</reference>
<keyword evidence="2" id="KW-0472">Membrane</keyword>
<dbReference type="AlphaFoldDB" id="A0A371D5Z1"/>
<dbReference type="PANTHER" id="PTHR28008">
    <property type="entry name" value="DOMAIN PROTEIN, PUTATIVE (AFU_ORTHOLOGUE AFUA_3G10980)-RELATED"/>
    <property type="match status" value="1"/>
</dbReference>
<feature type="region of interest" description="Disordered" evidence="1">
    <location>
        <begin position="1"/>
        <end position="22"/>
    </location>
</feature>
<gene>
    <name evidence="3" type="ORF">OH76DRAFT_1405493</name>
</gene>
<feature type="region of interest" description="Disordered" evidence="1">
    <location>
        <begin position="185"/>
        <end position="280"/>
    </location>
</feature>
<name>A0A371D5Z1_9APHY</name>
<dbReference type="Proteomes" id="UP000256964">
    <property type="component" value="Unassembled WGS sequence"/>
</dbReference>
<accession>A0A371D5Z1</accession>
<feature type="compositionally biased region" description="Polar residues" evidence="1">
    <location>
        <begin position="7"/>
        <end position="21"/>
    </location>
</feature>
<feature type="transmembrane region" description="Helical" evidence="2">
    <location>
        <begin position="85"/>
        <end position="102"/>
    </location>
</feature>